<dbReference type="EMBL" id="GGEC01071286">
    <property type="protein sequence ID" value="MBX51770.1"/>
    <property type="molecule type" value="Transcribed_RNA"/>
</dbReference>
<organism evidence="1">
    <name type="scientific">Rhizophora mucronata</name>
    <name type="common">Asiatic mangrove</name>
    <dbReference type="NCBI Taxonomy" id="61149"/>
    <lineage>
        <taxon>Eukaryota</taxon>
        <taxon>Viridiplantae</taxon>
        <taxon>Streptophyta</taxon>
        <taxon>Embryophyta</taxon>
        <taxon>Tracheophyta</taxon>
        <taxon>Spermatophyta</taxon>
        <taxon>Magnoliopsida</taxon>
        <taxon>eudicotyledons</taxon>
        <taxon>Gunneridae</taxon>
        <taxon>Pentapetalae</taxon>
        <taxon>rosids</taxon>
        <taxon>fabids</taxon>
        <taxon>Malpighiales</taxon>
        <taxon>Rhizophoraceae</taxon>
        <taxon>Rhizophora</taxon>
    </lineage>
</organism>
<protein>
    <submittedName>
        <fullName evidence="1">Uncharacterized protein</fullName>
    </submittedName>
</protein>
<sequence>MMIMTIAWG</sequence>
<reference evidence="1" key="1">
    <citation type="submission" date="2018-02" db="EMBL/GenBank/DDBJ databases">
        <title>Rhizophora mucronata_Transcriptome.</title>
        <authorList>
            <person name="Meera S.P."/>
            <person name="Sreeshan A."/>
            <person name="Augustine A."/>
        </authorList>
    </citation>
    <scope>NUCLEOTIDE SEQUENCE</scope>
    <source>
        <tissue evidence="1">Leaf</tissue>
    </source>
</reference>
<accession>A0A2P2PAH3</accession>
<evidence type="ECO:0000313" key="1">
    <source>
        <dbReference type="EMBL" id="MBX51770.1"/>
    </source>
</evidence>
<name>A0A2P2PAH3_RHIMU</name>
<proteinExistence type="predicted"/>